<organism evidence="4 5">
    <name type="scientific">Pseudoalteromonas piratica</name>
    <dbReference type="NCBI Taxonomy" id="1348114"/>
    <lineage>
        <taxon>Bacteria</taxon>
        <taxon>Pseudomonadati</taxon>
        <taxon>Pseudomonadota</taxon>
        <taxon>Gammaproteobacteria</taxon>
        <taxon>Alteromonadales</taxon>
        <taxon>Pseudoalteromonadaceae</taxon>
        <taxon>Pseudoalteromonas</taxon>
    </lineage>
</organism>
<name>A0A0A7END6_9GAMM</name>
<dbReference type="Pfam" id="PF00106">
    <property type="entry name" value="adh_short"/>
    <property type="match status" value="1"/>
</dbReference>
<dbReference type="PRINTS" id="PR00080">
    <property type="entry name" value="SDRFAMILY"/>
</dbReference>
<evidence type="ECO:0000256" key="3">
    <source>
        <dbReference type="RuleBase" id="RU000363"/>
    </source>
</evidence>
<dbReference type="SUPFAM" id="SSF51735">
    <property type="entry name" value="NAD(P)-binding Rossmann-fold domains"/>
    <property type="match status" value="1"/>
</dbReference>
<dbReference type="PANTHER" id="PTHR42901">
    <property type="entry name" value="ALCOHOL DEHYDROGENASE"/>
    <property type="match status" value="1"/>
</dbReference>
<protein>
    <submittedName>
        <fullName evidence="4">Short-chain dehydrogenase</fullName>
    </submittedName>
</protein>
<dbReference type="PRINTS" id="PR00081">
    <property type="entry name" value="GDHRDH"/>
</dbReference>
<dbReference type="Proteomes" id="UP000030341">
    <property type="component" value="Chromosome 2"/>
</dbReference>
<keyword evidence="5" id="KW-1185">Reference proteome</keyword>
<dbReference type="HOGENOM" id="CLU_010194_2_1_6"/>
<sequence>MKNTVLITGASNGIGLELAHIHAENGDDLVIVARSENKLTELKHTLETKHGVSVHVISADLSLPESAQQVFERTTSLGLNIDILINNAGFGGHGKFVERTLADDLAMMQLNMMTLTSLTHLYLQGMIARDNGKILNVSSTASFMPGPLQAVYYATKAYVTSFSQALAEEVKHHNITVTALCPGTVDTGFVAAGNLDGLDAWKNAKSARSVAEYGYKGMQKGELVTFNESSLKFLINWIIPLLPRKMVLNMSRQFMEK</sequence>
<dbReference type="InterPro" id="IPR002347">
    <property type="entry name" value="SDR_fam"/>
</dbReference>
<evidence type="ECO:0000313" key="4">
    <source>
        <dbReference type="EMBL" id="AIY67507.1"/>
    </source>
</evidence>
<dbReference type="Gene3D" id="3.40.50.720">
    <property type="entry name" value="NAD(P)-binding Rossmann-like Domain"/>
    <property type="match status" value="1"/>
</dbReference>
<dbReference type="RefSeq" id="WP_040136558.1">
    <property type="nucleotide sequence ID" value="NZ_CP009889.1"/>
</dbReference>
<gene>
    <name evidence="4" type="ORF">OM33_21050</name>
</gene>
<dbReference type="InterPro" id="IPR036291">
    <property type="entry name" value="NAD(P)-bd_dom_sf"/>
</dbReference>
<dbReference type="PIRSF" id="PIRSF000126">
    <property type="entry name" value="11-beta-HSD1"/>
    <property type="match status" value="1"/>
</dbReference>
<keyword evidence="2" id="KW-0560">Oxidoreductase</keyword>
<dbReference type="OrthoDB" id="9810734at2"/>
<dbReference type="AlphaFoldDB" id="A0A0A7END6"/>
<evidence type="ECO:0000256" key="2">
    <source>
        <dbReference type="ARBA" id="ARBA00023002"/>
    </source>
</evidence>
<accession>A0A0A7END6</accession>
<comment type="similarity">
    <text evidence="1 3">Belongs to the short-chain dehydrogenases/reductases (SDR) family.</text>
</comment>
<dbReference type="CDD" id="cd05233">
    <property type="entry name" value="SDR_c"/>
    <property type="match status" value="1"/>
</dbReference>
<evidence type="ECO:0000256" key="1">
    <source>
        <dbReference type="ARBA" id="ARBA00006484"/>
    </source>
</evidence>
<dbReference type="GO" id="GO:0016491">
    <property type="term" value="F:oxidoreductase activity"/>
    <property type="evidence" value="ECO:0007669"/>
    <property type="project" value="UniProtKB-KW"/>
</dbReference>
<dbReference type="PANTHER" id="PTHR42901:SF1">
    <property type="entry name" value="ALCOHOL DEHYDROGENASE"/>
    <property type="match status" value="1"/>
</dbReference>
<reference evidence="4 5" key="1">
    <citation type="submission" date="2014-11" db="EMBL/GenBank/DDBJ databases">
        <title>Complete Genome Sequence of Pseudoalteromonas sp. Strain OCN003 Isolated from Kaneohe Bay, Oahu, Hawaii.</title>
        <authorList>
            <person name="Beurmann S."/>
            <person name="Videau P."/>
            <person name="Ushijima B."/>
            <person name="Smith A.M."/>
            <person name="Aeby G.S."/>
            <person name="Callahan S.M."/>
            <person name="Belcaid M."/>
        </authorList>
    </citation>
    <scope>NUCLEOTIDE SEQUENCE [LARGE SCALE GENOMIC DNA]</scope>
    <source>
        <strain evidence="4 5">OCN003</strain>
    </source>
</reference>
<dbReference type="eggNOG" id="COG0300">
    <property type="taxonomic scope" value="Bacteria"/>
</dbReference>
<dbReference type="EMBL" id="CP009889">
    <property type="protein sequence ID" value="AIY67507.1"/>
    <property type="molecule type" value="Genomic_DNA"/>
</dbReference>
<proteinExistence type="inferred from homology"/>
<evidence type="ECO:0000313" key="5">
    <source>
        <dbReference type="Proteomes" id="UP000030341"/>
    </source>
</evidence>
<dbReference type="STRING" id="1348114.OM33_21050"/>
<dbReference type="KEGG" id="pseo:OM33_21050"/>